<proteinExistence type="predicted"/>
<gene>
    <name evidence="2" type="ORF">CHH48_16310</name>
</gene>
<protein>
    <submittedName>
        <fullName evidence="2">Glycosylase</fullName>
    </submittedName>
</protein>
<dbReference type="Gene3D" id="3.10.50.10">
    <property type="match status" value="1"/>
</dbReference>
<organism evidence="2 3">
    <name type="scientific">Terribacillus saccharophilus</name>
    <dbReference type="NCBI Taxonomy" id="361277"/>
    <lineage>
        <taxon>Bacteria</taxon>
        <taxon>Bacillati</taxon>
        <taxon>Bacillota</taxon>
        <taxon>Bacilli</taxon>
        <taxon>Bacillales</taxon>
        <taxon>Bacillaceae</taxon>
        <taxon>Terribacillus</taxon>
    </lineage>
</organism>
<comment type="caution">
    <text evidence="2">The sequence shown here is derived from an EMBL/GenBank/DDBJ whole genome shotgun (WGS) entry which is preliminary data.</text>
</comment>
<dbReference type="Pfam" id="PF00704">
    <property type="entry name" value="Glyco_hydro_18"/>
    <property type="match status" value="1"/>
</dbReference>
<dbReference type="PANTHER" id="PTHR46066">
    <property type="entry name" value="CHITINASE DOMAIN-CONTAINING PROTEIN 1 FAMILY MEMBER"/>
    <property type="match status" value="1"/>
</dbReference>
<dbReference type="EMBL" id="NPBJ01000032">
    <property type="protein sequence ID" value="PAD98683.1"/>
    <property type="molecule type" value="Genomic_DNA"/>
</dbReference>
<keyword evidence="3" id="KW-1185">Reference proteome</keyword>
<reference evidence="2 3" key="1">
    <citation type="submission" date="2017-07" db="EMBL/GenBank/DDBJ databases">
        <title>Isolation and whole genome analysis of endospore-forming bacteria from heroin.</title>
        <authorList>
            <person name="Kalinowski J."/>
            <person name="Ahrens B."/>
            <person name="Al-Dilaimi A."/>
            <person name="Winkler A."/>
            <person name="Wibberg D."/>
            <person name="Schleenbecker U."/>
            <person name="Ruckert C."/>
            <person name="Wolfel R."/>
            <person name="Grass G."/>
        </authorList>
    </citation>
    <scope>NUCLEOTIDE SEQUENCE [LARGE SCALE GENOMIC DNA]</scope>
    <source>
        <strain evidence="2 3">7517-1</strain>
    </source>
</reference>
<dbReference type="Gene3D" id="3.20.20.80">
    <property type="entry name" value="Glycosidases"/>
    <property type="match status" value="1"/>
</dbReference>
<evidence type="ECO:0000313" key="3">
    <source>
        <dbReference type="Proteomes" id="UP000216852"/>
    </source>
</evidence>
<dbReference type="InterPro" id="IPR029070">
    <property type="entry name" value="Chitinase_insertion_sf"/>
</dbReference>
<dbReference type="RefSeq" id="WP_095220376.1">
    <property type="nucleotide sequence ID" value="NZ_NPBJ01000032.1"/>
</dbReference>
<name>A0ABX4GUZ2_9BACI</name>
<dbReference type="PROSITE" id="PS51910">
    <property type="entry name" value="GH18_2"/>
    <property type="match status" value="1"/>
</dbReference>
<evidence type="ECO:0000313" key="2">
    <source>
        <dbReference type="EMBL" id="PAD98683.1"/>
    </source>
</evidence>
<dbReference type="InterPro" id="IPR001223">
    <property type="entry name" value="Glyco_hydro18_cat"/>
</dbReference>
<dbReference type="SMART" id="SM00636">
    <property type="entry name" value="Glyco_18"/>
    <property type="match status" value="1"/>
</dbReference>
<dbReference type="SUPFAM" id="SSF51445">
    <property type="entry name" value="(Trans)glycosidases"/>
    <property type="match status" value="1"/>
</dbReference>
<dbReference type="InterPro" id="IPR017853">
    <property type="entry name" value="GH"/>
</dbReference>
<dbReference type="Proteomes" id="UP000216852">
    <property type="component" value="Unassembled WGS sequence"/>
</dbReference>
<dbReference type="PANTHER" id="PTHR46066:SF2">
    <property type="entry name" value="CHITINASE DOMAIN-CONTAINING PROTEIN 1"/>
    <property type="match status" value="1"/>
</dbReference>
<feature type="domain" description="GH18" evidence="1">
    <location>
        <begin position="32"/>
        <end position="346"/>
    </location>
</feature>
<sequence>MKKYLILGLILLIVAGGFIYTQLKSNAHPNKKMVLGYTTSEESSFQSLKEYHEYLNTIAMDTYTFDTDGNLSGEAPKNQLKYAKQHDIDTYAVISNYGKTDFDPDLAHAVMTDKEAKSNFISHLVQLAAENDFTGVNIDFEAIYPEDRDLYSDLIKDTAEALKEHNIQTMVSVPAKDNDDAADDWSWPYNYEEIGEYADYVQVMTYDENGSWSDPGSVASMNWMKRILTFATESINPDKVIMGVPAYGYDWNLSNPDQNKLIEWDEIHSTIDDYNIEPINFEENASTHFNYTVENQEHVVWFEDERSLQEKSYLTNTYGIAGVSVYAMGHESEAFWKAIEKGTKSVQ</sequence>
<dbReference type="InterPro" id="IPR011583">
    <property type="entry name" value="Chitinase_II/V-like_cat"/>
</dbReference>
<evidence type="ECO:0000259" key="1">
    <source>
        <dbReference type="PROSITE" id="PS51910"/>
    </source>
</evidence>
<accession>A0ABX4GUZ2</accession>